<protein>
    <submittedName>
        <fullName evidence="4">Ricin-type beta-trefoil lectin domain protein</fullName>
    </submittedName>
</protein>
<dbReference type="SUPFAM" id="SSF50370">
    <property type="entry name" value="Ricin B-like lectins"/>
    <property type="match status" value="1"/>
</dbReference>
<feature type="region of interest" description="Disordered" evidence="1">
    <location>
        <begin position="137"/>
        <end position="225"/>
    </location>
</feature>
<dbReference type="RefSeq" id="WP_352147389.1">
    <property type="nucleotide sequence ID" value="NZ_JBEOZY010000010.1"/>
</dbReference>
<comment type="caution">
    <text evidence="4">The sequence shown here is derived from an EMBL/GenBank/DDBJ whole genome shotgun (WGS) entry which is preliminary data.</text>
</comment>
<keyword evidence="2" id="KW-0472">Membrane</keyword>
<dbReference type="InterPro" id="IPR000772">
    <property type="entry name" value="Ricin_B_lectin"/>
</dbReference>
<feature type="domain" description="Ricin B lectin" evidence="3">
    <location>
        <begin position="223"/>
        <end position="350"/>
    </location>
</feature>
<feature type="compositionally biased region" description="Low complexity" evidence="1">
    <location>
        <begin position="178"/>
        <end position="215"/>
    </location>
</feature>
<accession>A0ABV1SW83</accession>
<keyword evidence="5" id="KW-1185">Reference proteome</keyword>
<keyword evidence="2" id="KW-0812">Transmembrane</keyword>
<feature type="region of interest" description="Disordered" evidence="1">
    <location>
        <begin position="1"/>
        <end position="100"/>
    </location>
</feature>
<reference evidence="4 5" key="1">
    <citation type="submission" date="2024-06" db="EMBL/GenBank/DDBJ databases">
        <title>The Natural Products Discovery Center: Release of the First 8490 Sequenced Strains for Exploring Actinobacteria Biosynthetic Diversity.</title>
        <authorList>
            <person name="Kalkreuter E."/>
            <person name="Kautsar S.A."/>
            <person name="Yang D."/>
            <person name="Bader C.D."/>
            <person name="Teijaro C.N."/>
            <person name="Fluegel L."/>
            <person name="Davis C.M."/>
            <person name="Simpson J.R."/>
            <person name="Lauterbach L."/>
            <person name="Steele A.D."/>
            <person name="Gui C."/>
            <person name="Meng S."/>
            <person name="Li G."/>
            <person name="Viehrig K."/>
            <person name="Ye F."/>
            <person name="Su P."/>
            <person name="Kiefer A.F."/>
            <person name="Nichols A."/>
            <person name="Cepeda A.J."/>
            <person name="Yan W."/>
            <person name="Fan B."/>
            <person name="Jiang Y."/>
            <person name="Adhikari A."/>
            <person name="Zheng C.-J."/>
            <person name="Schuster L."/>
            <person name="Cowan T.M."/>
            <person name="Smanski M.J."/>
            <person name="Chevrette M.G."/>
            <person name="De Carvalho L.P.S."/>
            <person name="Shen B."/>
        </authorList>
    </citation>
    <scope>NUCLEOTIDE SEQUENCE [LARGE SCALE GENOMIC DNA]</scope>
    <source>
        <strain evidence="4 5">NPDC001615</strain>
    </source>
</reference>
<evidence type="ECO:0000313" key="4">
    <source>
        <dbReference type="EMBL" id="MER6165614.1"/>
    </source>
</evidence>
<feature type="compositionally biased region" description="Low complexity" evidence="1">
    <location>
        <begin position="17"/>
        <end position="33"/>
    </location>
</feature>
<dbReference type="Pfam" id="PF00652">
    <property type="entry name" value="Ricin_B_lectin"/>
    <property type="match status" value="1"/>
</dbReference>
<dbReference type="SMART" id="SM00458">
    <property type="entry name" value="RICIN"/>
    <property type="match status" value="1"/>
</dbReference>
<evidence type="ECO:0000256" key="1">
    <source>
        <dbReference type="SAM" id="MobiDB-lite"/>
    </source>
</evidence>
<dbReference type="EMBL" id="JBEOZY010000010">
    <property type="protein sequence ID" value="MER6165614.1"/>
    <property type="molecule type" value="Genomic_DNA"/>
</dbReference>
<dbReference type="PROSITE" id="PS50231">
    <property type="entry name" value="RICIN_B_LECTIN"/>
    <property type="match status" value="1"/>
</dbReference>
<feature type="transmembrane region" description="Helical" evidence="2">
    <location>
        <begin position="105"/>
        <end position="130"/>
    </location>
</feature>
<keyword evidence="2" id="KW-1133">Transmembrane helix</keyword>
<feature type="compositionally biased region" description="Pro residues" evidence="1">
    <location>
        <begin position="1"/>
        <end position="11"/>
    </location>
</feature>
<sequence>MTPPPAPPPTGDLPKRVPGSGKKVSPSSGSGRPDPAPDRPDAAPRAADRGDSLPRLTQFSSLGSRSNFDGPREEPAASRPAPPPPAQDRPGGLLRRSGDRARREGLRGALGVVGVVGLLAAGAVALVLVLTGQDEGVKDGASVSVGSGDYRPDVYGPDDEARPSASASPGDKGTDGKASPTPSVTASPSGSASARASKAPGDKAGAPAGSTPGAGQETSAAPSGVNVVSHASQRCLDVVGGRPVAGSRLMIWDCRADSASQRWTFPADGTMRSLGMCVQLAQGSTADGAELQLAQCNGGDAQRFELNFRHDIVSGLADKCADVQDASTDNGTRIQLWSCNGLDQQKWSRS</sequence>
<evidence type="ECO:0000313" key="5">
    <source>
        <dbReference type="Proteomes" id="UP001496720"/>
    </source>
</evidence>
<name>A0ABV1SW83_9ACTN</name>
<feature type="compositionally biased region" description="Basic and acidic residues" evidence="1">
    <location>
        <begin position="35"/>
        <end position="52"/>
    </location>
</feature>
<organism evidence="4 5">
    <name type="scientific">Streptomyces violaceorubidus</name>
    <dbReference type="NCBI Taxonomy" id="284042"/>
    <lineage>
        <taxon>Bacteria</taxon>
        <taxon>Bacillati</taxon>
        <taxon>Actinomycetota</taxon>
        <taxon>Actinomycetes</taxon>
        <taxon>Kitasatosporales</taxon>
        <taxon>Streptomycetaceae</taxon>
        <taxon>Streptomyces</taxon>
    </lineage>
</organism>
<dbReference type="InterPro" id="IPR035992">
    <property type="entry name" value="Ricin_B-like_lectins"/>
</dbReference>
<evidence type="ECO:0000256" key="2">
    <source>
        <dbReference type="SAM" id="Phobius"/>
    </source>
</evidence>
<dbReference type="Gene3D" id="2.80.10.50">
    <property type="match status" value="2"/>
</dbReference>
<proteinExistence type="predicted"/>
<feature type="compositionally biased region" description="Polar residues" evidence="1">
    <location>
        <begin position="55"/>
        <end position="67"/>
    </location>
</feature>
<dbReference type="Proteomes" id="UP001496720">
    <property type="component" value="Unassembled WGS sequence"/>
</dbReference>
<evidence type="ECO:0000259" key="3">
    <source>
        <dbReference type="SMART" id="SM00458"/>
    </source>
</evidence>
<gene>
    <name evidence="4" type="ORF">ABT188_13725</name>
</gene>